<name>A0A7T0IFJ4_9CAUD</name>
<accession>A0A7T0IFJ4</accession>
<gene>
    <name evidence="1" type="primary">75</name>
    <name evidence="1" type="ORF">SEA_JINKIES_75</name>
</gene>
<dbReference type="EMBL" id="MT498043">
    <property type="protein sequence ID" value="QPK40206.1"/>
    <property type="molecule type" value="Genomic_DNA"/>
</dbReference>
<sequence length="52" mass="5528">MSDQPAEIPVLEGQTSIDEVLHEREVIGVHAGYGEEVICAACLVHWPCPGAA</sequence>
<evidence type="ECO:0000313" key="2">
    <source>
        <dbReference type="Proteomes" id="UP000594363"/>
    </source>
</evidence>
<organism evidence="1 2">
    <name type="scientific">Arthrobacter phage Jinkies</name>
    <dbReference type="NCBI Taxonomy" id="2743903"/>
    <lineage>
        <taxon>Viruses</taxon>
        <taxon>Duplodnaviria</taxon>
        <taxon>Heunggongvirae</taxon>
        <taxon>Uroviricota</taxon>
        <taxon>Caudoviricetes</taxon>
        <taxon>Berryhillviridae</taxon>
        <taxon>Jinkiesvirus</taxon>
        <taxon>Jinkiesvirus jinkies</taxon>
    </lineage>
</organism>
<protein>
    <submittedName>
        <fullName evidence="1">Uncharacterized protein</fullName>
    </submittedName>
</protein>
<evidence type="ECO:0000313" key="1">
    <source>
        <dbReference type="EMBL" id="QPK40206.1"/>
    </source>
</evidence>
<keyword evidence="2" id="KW-1185">Reference proteome</keyword>
<proteinExistence type="predicted"/>
<reference evidence="1 2" key="1">
    <citation type="submission" date="2020-05" db="EMBL/GenBank/DDBJ databases">
        <authorList>
            <person name="Bohanan V.A."/>
            <person name="Brazelton B.R."/>
            <person name="Coffey L.M."/>
            <person name="Donovan A.R."/>
            <person name="Gales A.C."/>
            <person name="Glasscock A.J."/>
            <person name="Grill M."/>
            <person name="Harper M.C."/>
            <person name="Hollowell C.E."/>
            <person name="Liu T.Y."/>
            <person name="Mansour C."/>
            <person name="McDowell A.D."/>
            <person name="Miller T.E."/>
            <person name="Nash A.G."/>
            <person name="Seo J."/>
            <person name="Sherman Z.A."/>
            <person name="Albert R.M."/>
            <person name="Ayala A."/>
            <person name="Monti D.L."/>
            <person name="Garlena R.A."/>
            <person name="Russell D.A."/>
            <person name="Pope W.H."/>
            <person name="Jacobs-Sera D."/>
            <person name="Hatfull G.F."/>
        </authorList>
    </citation>
    <scope>NUCLEOTIDE SEQUENCE [LARGE SCALE GENOMIC DNA]</scope>
</reference>
<dbReference type="Proteomes" id="UP000594363">
    <property type="component" value="Segment"/>
</dbReference>